<accession>A0A4Y8ZUY4</accession>
<dbReference type="InterPro" id="IPR036259">
    <property type="entry name" value="MFS_trans_sf"/>
</dbReference>
<dbReference type="PANTHER" id="PTHR23528">
    <property type="match status" value="1"/>
</dbReference>
<organism evidence="6 7">
    <name type="scientific">Sphingomonas parva</name>
    <dbReference type="NCBI Taxonomy" id="2555898"/>
    <lineage>
        <taxon>Bacteria</taxon>
        <taxon>Pseudomonadati</taxon>
        <taxon>Pseudomonadota</taxon>
        <taxon>Alphaproteobacteria</taxon>
        <taxon>Sphingomonadales</taxon>
        <taxon>Sphingomonadaceae</taxon>
        <taxon>Sphingomonas</taxon>
    </lineage>
</organism>
<dbReference type="PANTHER" id="PTHR23528:SF1">
    <property type="entry name" value="MAJOR FACILITATOR SUPERFAMILY (MFS) PROFILE DOMAIN-CONTAINING PROTEIN"/>
    <property type="match status" value="1"/>
</dbReference>
<feature type="transmembrane region" description="Helical" evidence="4">
    <location>
        <begin position="368"/>
        <end position="387"/>
    </location>
</feature>
<evidence type="ECO:0000256" key="1">
    <source>
        <dbReference type="ARBA" id="ARBA00022692"/>
    </source>
</evidence>
<dbReference type="InterPro" id="IPR020846">
    <property type="entry name" value="MFS_dom"/>
</dbReference>
<feature type="domain" description="Major facilitator superfamily (MFS) profile" evidence="5">
    <location>
        <begin position="210"/>
        <end position="394"/>
    </location>
</feature>
<feature type="transmembrane region" description="Helical" evidence="4">
    <location>
        <begin position="52"/>
        <end position="71"/>
    </location>
</feature>
<feature type="transmembrane region" description="Helical" evidence="4">
    <location>
        <begin position="248"/>
        <end position="267"/>
    </location>
</feature>
<protein>
    <submittedName>
        <fullName evidence="6">MFS transporter</fullName>
    </submittedName>
</protein>
<feature type="transmembrane region" description="Helical" evidence="4">
    <location>
        <begin position="141"/>
        <end position="162"/>
    </location>
</feature>
<dbReference type="GO" id="GO:0022857">
    <property type="term" value="F:transmembrane transporter activity"/>
    <property type="evidence" value="ECO:0007669"/>
    <property type="project" value="InterPro"/>
</dbReference>
<dbReference type="PROSITE" id="PS50850">
    <property type="entry name" value="MFS"/>
    <property type="match status" value="1"/>
</dbReference>
<dbReference type="Gene3D" id="1.20.1250.20">
    <property type="entry name" value="MFS general substrate transporter like domains"/>
    <property type="match status" value="2"/>
</dbReference>
<evidence type="ECO:0000259" key="5">
    <source>
        <dbReference type="PROSITE" id="PS50850"/>
    </source>
</evidence>
<comment type="caution">
    <text evidence="6">The sequence shown here is derived from an EMBL/GenBank/DDBJ whole genome shotgun (WGS) entry which is preliminary data.</text>
</comment>
<feature type="transmembrane region" description="Helical" evidence="4">
    <location>
        <begin position="107"/>
        <end position="129"/>
    </location>
</feature>
<feature type="transmembrane region" description="Helical" evidence="4">
    <location>
        <begin position="341"/>
        <end position="362"/>
    </location>
</feature>
<keyword evidence="1 4" id="KW-0812">Transmembrane</keyword>
<feature type="transmembrane region" description="Helical" evidence="4">
    <location>
        <begin position="12"/>
        <end position="32"/>
    </location>
</feature>
<dbReference type="RefSeq" id="WP_135083382.1">
    <property type="nucleotide sequence ID" value="NZ_SPDV01000003.1"/>
</dbReference>
<keyword evidence="7" id="KW-1185">Reference proteome</keyword>
<evidence type="ECO:0000313" key="7">
    <source>
        <dbReference type="Proteomes" id="UP000298213"/>
    </source>
</evidence>
<feature type="transmembrane region" description="Helical" evidence="4">
    <location>
        <begin position="279"/>
        <end position="296"/>
    </location>
</feature>
<evidence type="ECO:0000256" key="3">
    <source>
        <dbReference type="ARBA" id="ARBA00023136"/>
    </source>
</evidence>
<name>A0A4Y8ZUY4_9SPHN</name>
<dbReference type="Pfam" id="PF07690">
    <property type="entry name" value="MFS_1"/>
    <property type="match status" value="1"/>
</dbReference>
<feature type="transmembrane region" description="Helical" evidence="4">
    <location>
        <begin position="308"/>
        <end position="329"/>
    </location>
</feature>
<sequence length="394" mass="39969">MTPPRLAAERDGRFLLLIALANAGGVVAYAPLLTLLLPAKMAALAGPARIEWLAAATLAGAVSASLSNLLFGWASDVIGTRRAWAAAGLGLTLASYAWLYAASSPLGIVLAVVGYQAVLNMMLAPIAAWAADRVPDRRKGLLGGLLGAGPPIGALAGVIATLPGLSEAMQLGVTCALVLALTAPLLLVRLPAVAPVAQAAAVDGTQARADFALLWCARLLIQVAGSVLFGFLFYYFQSLPAPPGQAGVARLAALAVLIAFPVALGAGRLSDRIGPRKPFLIAAAVAAAAGLALMGVDADVAAGTAGYLLFGCAGAVFLALHSSFAMQLLPSPARRGRDLGLLNLTNTLPAIIAPLLAVSLVPGHGFDLLFEALAGLTLLAALLVLLVRRDRQAG</sequence>
<feature type="transmembrane region" description="Helical" evidence="4">
    <location>
        <begin position="211"/>
        <end position="236"/>
    </location>
</feature>
<dbReference type="AlphaFoldDB" id="A0A4Y8ZUY4"/>
<dbReference type="EMBL" id="SPDV01000003">
    <property type="protein sequence ID" value="TFI59724.1"/>
    <property type="molecule type" value="Genomic_DNA"/>
</dbReference>
<proteinExistence type="predicted"/>
<dbReference type="Proteomes" id="UP000298213">
    <property type="component" value="Unassembled WGS sequence"/>
</dbReference>
<evidence type="ECO:0000256" key="2">
    <source>
        <dbReference type="ARBA" id="ARBA00022989"/>
    </source>
</evidence>
<dbReference type="SUPFAM" id="SSF103473">
    <property type="entry name" value="MFS general substrate transporter"/>
    <property type="match status" value="1"/>
</dbReference>
<keyword evidence="2 4" id="KW-1133">Transmembrane helix</keyword>
<evidence type="ECO:0000256" key="4">
    <source>
        <dbReference type="SAM" id="Phobius"/>
    </source>
</evidence>
<dbReference type="InterPro" id="IPR011701">
    <property type="entry name" value="MFS"/>
</dbReference>
<feature type="transmembrane region" description="Helical" evidence="4">
    <location>
        <begin position="168"/>
        <end position="190"/>
    </location>
</feature>
<dbReference type="OrthoDB" id="7428510at2"/>
<feature type="transmembrane region" description="Helical" evidence="4">
    <location>
        <begin position="83"/>
        <end position="101"/>
    </location>
</feature>
<evidence type="ECO:0000313" key="6">
    <source>
        <dbReference type="EMBL" id="TFI59724.1"/>
    </source>
</evidence>
<gene>
    <name evidence="6" type="ORF">E2493_02435</name>
</gene>
<keyword evidence="3 4" id="KW-0472">Membrane</keyword>
<reference evidence="6 7" key="1">
    <citation type="submission" date="2019-03" db="EMBL/GenBank/DDBJ databases">
        <title>Genome sequence of Sphingomonas sp. 17J27-24.</title>
        <authorList>
            <person name="Kim M."/>
            <person name="Maeng S."/>
            <person name="Sathiyaraj S."/>
        </authorList>
    </citation>
    <scope>NUCLEOTIDE SEQUENCE [LARGE SCALE GENOMIC DNA]</scope>
    <source>
        <strain evidence="6 7">17J27-24</strain>
    </source>
</reference>